<protein>
    <submittedName>
        <fullName evidence="1">Uncharacterized protein</fullName>
    </submittedName>
</protein>
<comment type="caution">
    <text evidence="1">The sequence shown here is derived from an EMBL/GenBank/DDBJ whole genome shotgun (WGS) entry which is preliminary data.</text>
</comment>
<organism evidence="1 2">
    <name type="scientific">Diphasiastrum complanatum</name>
    <name type="common">Issler's clubmoss</name>
    <name type="synonym">Lycopodium complanatum</name>
    <dbReference type="NCBI Taxonomy" id="34168"/>
    <lineage>
        <taxon>Eukaryota</taxon>
        <taxon>Viridiplantae</taxon>
        <taxon>Streptophyta</taxon>
        <taxon>Embryophyta</taxon>
        <taxon>Tracheophyta</taxon>
        <taxon>Lycopodiopsida</taxon>
        <taxon>Lycopodiales</taxon>
        <taxon>Lycopodiaceae</taxon>
        <taxon>Lycopodioideae</taxon>
        <taxon>Diphasiastrum</taxon>
    </lineage>
</organism>
<dbReference type="Proteomes" id="UP001162992">
    <property type="component" value="Chromosome 5"/>
</dbReference>
<evidence type="ECO:0000313" key="2">
    <source>
        <dbReference type="Proteomes" id="UP001162992"/>
    </source>
</evidence>
<gene>
    <name evidence="1" type="ORF">O6H91_05G113500</name>
</gene>
<proteinExistence type="predicted"/>
<keyword evidence="2" id="KW-1185">Reference proteome</keyword>
<accession>A0ACC2DT43</accession>
<evidence type="ECO:0000313" key="1">
    <source>
        <dbReference type="EMBL" id="KAJ7557147.1"/>
    </source>
</evidence>
<reference evidence="2" key="1">
    <citation type="journal article" date="2024" name="Proc. Natl. Acad. Sci. U.S.A.">
        <title>Extraordinary preservation of gene collinearity over three hundred million years revealed in homosporous lycophytes.</title>
        <authorList>
            <person name="Li C."/>
            <person name="Wickell D."/>
            <person name="Kuo L.Y."/>
            <person name="Chen X."/>
            <person name="Nie B."/>
            <person name="Liao X."/>
            <person name="Peng D."/>
            <person name="Ji J."/>
            <person name="Jenkins J."/>
            <person name="Williams M."/>
            <person name="Shu S."/>
            <person name="Plott C."/>
            <person name="Barry K."/>
            <person name="Rajasekar S."/>
            <person name="Grimwood J."/>
            <person name="Han X."/>
            <person name="Sun S."/>
            <person name="Hou Z."/>
            <person name="He W."/>
            <person name="Dai G."/>
            <person name="Sun C."/>
            <person name="Schmutz J."/>
            <person name="Leebens-Mack J.H."/>
            <person name="Li F.W."/>
            <person name="Wang L."/>
        </authorList>
    </citation>
    <scope>NUCLEOTIDE SEQUENCE [LARGE SCALE GENOMIC DNA]</scope>
    <source>
        <strain evidence="2">cv. PW_Plant_1</strain>
    </source>
</reference>
<dbReference type="EMBL" id="CM055096">
    <property type="protein sequence ID" value="KAJ7557147.1"/>
    <property type="molecule type" value="Genomic_DNA"/>
</dbReference>
<name>A0ACC2DT43_DIPCM</name>
<sequence>MSHVLHVERRRKELFGANHLRESIFTTVMGWFLGCFGRNKERVRALQKHDNVHRRSKSSHGYLPPYKQHSPLRLGSRPSLREDSEIKHTAKLGEYCNSNITSERLPEEQFKQSYLSRVSELEEELAKLRSKLAEEAKDAQKLREEVKNFHSRGVLLQTPDELRKVCVRDSENEVSPNWHSPISKTKLYPDNETESKRAVCHVQVEKETICRKAATSEISGVSQIVIAQSKAAKPGATTIADTQNHRSDKGCEILSNRSSCKSGSVQDVMLRTWRQAQLAENKYMQQAFSQGLSVAGEESLKTPSNNSTTKEEEGVHLQAVNATVARPSGLSSAADSATYENKNQATLKPNLIKISSEKKQVTATAVNPFTENDKSAEFPGMMTIEDEKPTTQSAAKVQKLSLSTQGWGLRTFWRQPLSPVHETNSIVSSEEDSGRHSACSLAVSSGLSNKVSTEALKEVQRKRPDDLDQSIGLPGNLTLPDDPCFKEMRSIMQLKSESGNQNTLSDSDELISSSVSFDTCDDSVFDTAPIQCLSPQISPVCKKGSKRNRMANSRRISVLPLSLASSPPSDAGKENVSGIQNASAFKEELVNSWKASDSEVQLQSTSSVLKPVENLSEWRKLKQSTSELCVDHHEQENLQSRTQFLCKNSEKSFTHLGCNESSVIGNHLVSGRPLSTMWDLTASGNGNVDLDERGQVNRRALSCMNLRSHDSYSDYAVDLSSFDFESSSAQLNEDTADTATSRIFEEFEAACVANRGDLEKVAAANEESGIVESTCMSAESAIHASPWMSRKLKPLQHASQKSPSERPILGAVAAHWVNPESAEPQWDGKGIPNSTTKYKEDQKVSWHTTPFEIRLERALATEVEVPQRNLFRWMA</sequence>